<proteinExistence type="predicted"/>
<dbReference type="AlphaFoldDB" id="W7D4X6"/>
<name>W7D4X6_9LIST</name>
<comment type="caution">
    <text evidence="1">The sequence shown here is derived from an EMBL/GenBank/DDBJ whole genome shotgun (WGS) entry which is preliminary data.</text>
</comment>
<gene>
    <name evidence="1" type="ORF">MCOL2_20136</name>
</gene>
<dbReference type="PATRIC" id="fig|1265822.4.peg.4117"/>
<dbReference type="EMBL" id="AODM01000089">
    <property type="protein sequence ID" value="EUJ44040.1"/>
    <property type="molecule type" value="Genomic_DNA"/>
</dbReference>
<evidence type="ECO:0000313" key="2">
    <source>
        <dbReference type="Proteomes" id="UP000019241"/>
    </source>
</evidence>
<accession>W7D4X6</accession>
<organism evidence="1 2">
    <name type="scientific">Listeria fleischmannii FSL S10-1203</name>
    <dbReference type="NCBI Taxonomy" id="1265822"/>
    <lineage>
        <taxon>Bacteria</taxon>
        <taxon>Bacillati</taxon>
        <taxon>Bacillota</taxon>
        <taxon>Bacilli</taxon>
        <taxon>Bacillales</taxon>
        <taxon>Listeriaceae</taxon>
        <taxon>Listeria</taxon>
    </lineage>
</organism>
<protein>
    <submittedName>
        <fullName evidence="1">Uncharacterized protein</fullName>
    </submittedName>
</protein>
<reference evidence="1 2" key="1">
    <citation type="submission" date="2012-12" db="EMBL/GenBank/DDBJ databases">
        <title>Novel taxa of Listeriaceae from agricultural environments in the United States.</title>
        <authorList>
            <person name="den Bakker H.C."/>
            <person name="Allred A."/>
            <person name="Warchocki S."/>
            <person name="Wright E.M."/>
            <person name="Burrell A."/>
            <person name="Nightingale K.K."/>
            <person name="Kephart D."/>
            <person name="Wiedmann M."/>
        </authorList>
    </citation>
    <scope>NUCLEOTIDE SEQUENCE [LARGE SCALE GENOMIC DNA]</scope>
    <source>
        <strain evidence="1 2">FSL S10-1203</strain>
    </source>
</reference>
<evidence type="ECO:0000313" key="1">
    <source>
        <dbReference type="EMBL" id="EUJ44040.1"/>
    </source>
</evidence>
<sequence>MDVCCKYPSYRVAERKVENNLGEWLPYISGIVTFSSEDIQFATAEQEMILAVVANKRMEIMTRGGG</sequence>
<dbReference type="Proteomes" id="UP000019241">
    <property type="component" value="Unassembled WGS sequence"/>
</dbReference>